<feature type="signal peptide" evidence="2">
    <location>
        <begin position="1"/>
        <end position="20"/>
    </location>
</feature>
<organism evidence="4 5">
    <name type="scientific">Chaetoceros tenuissimus</name>
    <dbReference type="NCBI Taxonomy" id="426638"/>
    <lineage>
        <taxon>Eukaryota</taxon>
        <taxon>Sar</taxon>
        <taxon>Stramenopiles</taxon>
        <taxon>Ochrophyta</taxon>
        <taxon>Bacillariophyta</taxon>
        <taxon>Coscinodiscophyceae</taxon>
        <taxon>Chaetocerotophycidae</taxon>
        <taxon>Chaetocerotales</taxon>
        <taxon>Chaetocerotaceae</taxon>
        <taxon>Chaetoceros</taxon>
    </lineage>
</organism>
<proteinExistence type="predicted"/>
<gene>
    <name evidence="4" type="ORF">CTEN210_02302</name>
</gene>
<evidence type="ECO:0000259" key="3">
    <source>
        <dbReference type="SMART" id="SM00254"/>
    </source>
</evidence>
<comment type="caution">
    <text evidence="4">The sequence shown here is derived from an EMBL/GenBank/DDBJ whole genome shotgun (WGS) entry which is preliminary data.</text>
</comment>
<dbReference type="InterPro" id="IPR003582">
    <property type="entry name" value="ShKT_dom"/>
</dbReference>
<feature type="compositionally biased region" description="Low complexity" evidence="1">
    <location>
        <begin position="77"/>
        <end position="92"/>
    </location>
</feature>
<dbReference type="SMART" id="SM00254">
    <property type="entry name" value="ShKT"/>
    <property type="match status" value="3"/>
</dbReference>
<dbReference type="EMBL" id="BLLK01000022">
    <property type="protein sequence ID" value="GFH45828.1"/>
    <property type="molecule type" value="Genomic_DNA"/>
</dbReference>
<feature type="domain" description="ShKT" evidence="3">
    <location>
        <begin position="156"/>
        <end position="200"/>
    </location>
</feature>
<evidence type="ECO:0000313" key="4">
    <source>
        <dbReference type="EMBL" id="GFH45828.1"/>
    </source>
</evidence>
<evidence type="ECO:0000313" key="5">
    <source>
        <dbReference type="Proteomes" id="UP001054902"/>
    </source>
</evidence>
<name>A0AAD3H0R1_9STRA</name>
<keyword evidence="2" id="KW-0732">Signal</keyword>
<protein>
    <recommendedName>
        <fullName evidence="3">ShKT domain-containing protein</fullName>
    </recommendedName>
</protein>
<feature type="domain" description="ShKT" evidence="3">
    <location>
        <begin position="97"/>
        <end position="141"/>
    </location>
</feature>
<accession>A0AAD3H0R1</accession>
<feature type="compositionally biased region" description="Polar residues" evidence="1">
    <location>
        <begin position="44"/>
        <end position="61"/>
    </location>
</feature>
<feature type="domain" description="ShKT" evidence="3">
    <location>
        <begin position="212"/>
        <end position="256"/>
    </location>
</feature>
<feature type="region of interest" description="Disordered" evidence="1">
    <location>
        <begin position="44"/>
        <end position="97"/>
    </location>
</feature>
<sequence>MRGSFFLLLSGLSCLEFISAAESSLVKQQHKEITSRYLEGGNSTLSSFPTSAPSQKVTAPPTNKDKSTEPSVVATEKTTLSPTTSPKTLSPTQEAKPCKDSQAKFKVGNQKLRCPAVYEKPDLCVNAKVSKLCPMACGICVSKPSEPRPDSKPEVSCKDSQAKFKVGNQKLKCPTVYEKPDLCANTKVSKLCPLACGICKDTEPKPNVEDKPCKDSIGKVKYKGQKYTCDKIASLPQACDVPFIASTCPLTCNMCNVPELPVGPEIEHHDGIKILLDVFEDTCPVVSDEIDPCLLQNFFMIVPTHEEFHVDQSSCVPPAVEKDMVSNIFLESSERCPSVEFNIINTAASAMFAMLSSEGSCWVDFCEAMKIIDFDDGPSDGPMVGEDVMCLDLMKSDKSFGHDLNCNFVAQPFDHWKCMNNQFQSECIIPGSTPPLHCDRPEHEPKEPEVEVNDGNVENEETCKDVIGKFEFQGRSVTCQWASKKQWRCKNQIVAESCPNTCGIC</sequence>
<reference evidence="4 5" key="1">
    <citation type="journal article" date="2021" name="Sci. Rep.">
        <title>The genome of the diatom Chaetoceros tenuissimus carries an ancient integrated fragment of an extant virus.</title>
        <authorList>
            <person name="Hongo Y."/>
            <person name="Kimura K."/>
            <person name="Takaki Y."/>
            <person name="Yoshida Y."/>
            <person name="Baba S."/>
            <person name="Kobayashi G."/>
            <person name="Nagasaki K."/>
            <person name="Hano T."/>
            <person name="Tomaru Y."/>
        </authorList>
    </citation>
    <scope>NUCLEOTIDE SEQUENCE [LARGE SCALE GENOMIC DNA]</scope>
    <source>
        <strain evidence="4 5">NIES-3715</strain>
    </source>
</reference>
<feature type="chain" id="PRO_5042208953" description="ShKT domain-containing protein" evidence="2">
    <location>
        <begin position="21"/>
        <end position="505"/>
    </location>
</feature>
<dbReference type="AlphaFoldDB" id="A0AAD3H0R1"/>
<evidence type="ECO:0000256" key="1">
    <source>
        <dbReference type="SAM" id="MobiDB-lite"/>
    </source>
</evidence>
<dbReference type="Proteomes" id="UP001054902">
    <property type="component" value="Unassembled WGS sequence"/>
</dbReference>
<keyword evidence="5" id="KW-1185">Reference proteome</keyword>
<evidence type="ECO:0000256" key="2">
    <source>
        <dbReference type="SAM" id="SignalP"/>
    </source>
</evidence>